<accession>A0A4C1VBF3</accession>
<reference evidence="1 2" key="1">
    <citation type="journal article" date="2019" name="Commun. Biol.">
        <title>The bagworm genome reveals a unique fibroin gene that provides high tensile strength.</title>
        <authorList>
            <person name="Kono N."/>
            <person name="Nakamura H."/>
            <person name="Ohtoshi R."/>
            <person name="Tomita M."/>
            <person name="Numata K."/>
            <person name="Arakawa K."/>
        </authorList>
    </citation>
    <scope>NUCLEOTIDE SEQUENCE [LARGE SCALE GENOMIC DNA]</scope>
</reference>
<gene>
    <name evidence="1" type="ORF">EVAR_27781_1</name>
</gene>
<keyword evidence="2" id="KW-1185">Reference proteome</keyword>
<evidence type="ECO:0000313" key="2">
    <source>
        <dbReference type="Proteomes" id="UP000299102"/>
    </source>
</evidence>
<proteinExistence type="predicted"/>
<dbReference type="EMBL" id="BGZK01000310">
    <property type="protein sequence ID" value="GBP35860.1"/>
    <property type="molecule type" value="Genomic_DNA"/>
</dbReference>
<evidence type="ECO:0000313" key="1">
    <source>
        <dbReference type="EMBL" id="GBP35860.1"/>
    </source>
</evidence>
<protein>
    <submittedName>
        <fullName evidence="1">Uncharacterized protein</fullName>
    </submittedName>
</protein>
<comment type="caution">
    <text evidence="1">The sequence shown here is derived from an EMBL/GenBank/DDBJ whole genome shotgun (WGS) entry which is preliminary data.</text>
</comment>
<dbReference type="AlphaFoldDB" id="A0A4C1VBF3"/>
<dbReference type="Proteomes" id="UP000299102">
    <property type="component" value="Unassembled WGS sequence"/>
</dbReference>
<organism evidence="1 2">
    <name type="scientific">Eumeta variegata</name>
    <name type="common">Bagworm moth</name>
    <name type="synonym">Eumeta japonica</name>
    <dbReference type="NCBI Taxonomy" id="151549"/>
    <lineage>
        <taxon>Eukaryota</taxon>
        <taxon>Metazoa</taxon>
        <taxon>Ecdysozoa</taxon>
        <taxon>Arthropoda</taxon>
        <taxon>Hexapoda</taxon>
        <taxon>Insecta</taxon>
        <taxon>Pterygota</taxon>
        <taxon>Neoptera</taxon>
        <taxon>Endopterygota</taxon>
        <taxon>Lepidoptera</taxon>
        <taxon>Glossata</taxon>
        <taxon>Ditrysia</taxon>
        <taxon>Tineoidea</taxon>
        <taxon>Psychidae</taxon>
        <taxon>Oiketicinae</taxon>
        <taxon>Eumeta</taxon>
    </lineage>
</organism>
<sequence>MLWPTCLQRKDELARPVKYHTLTEYILAVAFRPVLYSDACARLHQRTTASRLELTSALDRRYFSRGGQRNRIEVMNDEARS</sequence>
<name>A0A4C1VBF3_EUMVA</name>